<organism evidence="1 2">
    <name type="scientific">Actinoplanes siamensis</name>
    <dbReference type="NCBI Taxonomy" id="1223317"/>
    <lineage>
        <taxon>Bacteria</taxon>
        <taxon>Bacillati</taxon>
        <taxon>Actinomycetota</taxon>
        <taxon>Actinomycetes</taxon>
        <taxon>Micromonosporales</taxon>
        <taxon>Micromonosporaceae</taxon>
        <taxon>Actinoplanes</taxon>
    </lineage>
</organism>
<dbReference type="AlphaFoldDB" id="A0A919N8P6"/>
<evidence type="ECO:0000313" key="1">
    <source>
        <dbReference type="EMBL" id="GIF06529.1"/>
    </source>
</evidence>
<dbReference type="Proteomes" id="UP000629619">
    <property type="component" value="Unassembled WGS sequence"/>
</dbReference>
<evidence type="ECO:0000313" key="2">
    <source>
        <dbReference type="Proteomes" id="UP000629619"/>
    </source>
</evidence>
<sequence length="66" mass="6957">MDLGAGDLCDARRTGQVRKLEGLGYVVLAFGLGRGLHPINGARTRGFDTAIPQLALASWGFAAVEE</sequence>
<keyword evidence="2" id="KW-1185">Reference proteome</keyword>
<gene>
    <name evidence="1" type="ORF">Asi03nite_40670</name>
</gene>
<reference evidence="1" key="1">
    <citation type="submission" date="2021-01" db="EMBL/GenBank/DDBJ databases">
        <title>Whole genome shotgun sequence of Actinoplanes siamensis NBRC 109076.</title>
        <authorList>
            <person name="Komaki H."/>
            <person name="Tamura T."/>
        </authorList>
    </citation>
    <scope>NUCLEOTIDE SEQUENCE</scope>
    <source>
        <strain evidence="1">NBRC 109076</strain>
    </source>
</reference>
<proteinExistence type="predicted"/>
<comment type="caution">
    <text evidence="1">The sequence shown here is derived from an EMBL/GenBank/DDBJ whole genome shotgun (WGS) entry which is preliminary data.</text>
</comment>
<dbReference type="EMBL" id="BOMW01000036">
    <property type="protein sequence ID" value="GIF06529.1"/>
    <property type="molecule type" value="Genomic_DNA"/>
</dbReference>
<accession>A0A919N8P6</accession>
<protein>
    <submittedName>
        <fullName evidence="1">Uncharacterized protein</fullName>
    </submittedName>
</protein>
<name>A0A919N8P6_9ACTN</name>